<keyword evidence="3 6" id="KW-0812">Transmembrane</keyword>
<name>A0A429GLL8_9CREN</name>
<dbReference type="RefSeq" id="WP_125671443.1">
    <property type="nucleotide sequence ID" value="NZ_RCOS01000088.1"/>
</dbReference>
<evidence type="ECO:0000313" key="7">
    <source>
        <dbReference type="EMBL" id="RSN74663.1"/>
    </source>
</evidence>
<feature type="transmembrane region" description="Helical" evidence="6">
    <location>
        <begin position="218"/>
        <end position="244"/>
    </location>
</feature>
<dbReference type="GO" id="GO:0005886">
    <property type="term" value="C:plasma membrane"/>
    <property type="evidence" value="ECO:0007669"/>
    <property type="project" value="UniProtKB-SubCell"/>
</dbReference>
<keyword evidence="2" id="KW-1003">Cell membrane</keyword>
<feature type="transmembrane region" description="Helical" evidence="6">
    <location>
        <begin position="90"/>
        <end position="110"/>
    </location>
</feature>
<gene>
    <name evidence="7" type="ORF">D6D85_07775</name>
</gene>
<feature type="transmembrane region" description="Helical" evidence="6">
    <location>
        <begin position="269"/>
        <end position="287"/>
    </location>
</feature>
<evidence type="ECO:0000256" key="1">
    <source>
        <dbReference type="ARBA" id="ARBA00004651"/>
    </source>
</evidence>
<dbReference type="CDD" id="cd06580">
    <property type="entry name" value="TM_PBP1_transp_TpRbsC_like"/>
    <property type="match status" value="1"/>
</dbReference>
<evidence type="ECO:0000256" key="4">
    <source>
        <dbReference type="ARBA" id="ARBA00022989"/>
    </source>
</evidence>
<keyword evidence="4 6" id="KW-1133">Transmembrane helix</keyword>
<evidence type="ECO:0000313" key="8">
    <source>
        <dbReference type="Proteomes" id="UP000277582"/>
    </source>
</evidence>
<sequence length="303" mass="32719">MIEDVLGLLSSTLVAMVPLLLASVGEIIAERSGVVNIGLEGIFVLSAFLSALTAFYTRDPYVALAVGLLVGFLSGVLHGVISVYLRGDQIISGVGFNMFAYGISIIGLICTWGQHGASPIVAKMPFIGGGFLFFSPLLILSIIIAIVVWYWLFRTSSGLKLRACGEDPRSAEAMGVNVLRTRFYATLIGAMLTGLGGAYMVVGWIGQFTRYISAGRGFIALAIVAFSGWNPIIAIAGSMIFGFFDALSLYLPVKIQLIYPRMNLTSTSYVFRTVPYIAVLITVSVAFRKGRMPRDLGRPYIKE</sequence>
<keyword evidence="8" id="KW-1185">Reference proteome</keyword>
<dbReference type="EMBL" id="RCOS01000088">
    <property type="protein sequence ID" value="RSN74663.1"/>
    <property type="molecule type" value="Genomic_DNA"/>
</dbReference>
<accession>A0A429GLL8</accession>
<comment type="caution">
    <text evidence="7">The sequence shown here is derived from an EMBL/GenBank/DDBJ whole genome shotgun (WGS) entry which is preliminary data.</text>
</comment>
<evidence type="ECO:0000256" key="2">
    <source>
        <dbReference type="ARBA" id="ARBA00022475"/>
    </source>
</evidence>
<evidence type="ECO:0000256" key="3">
    <source>
        <dbReference type="ARBA" id="ARBA00022692"/>
    </source>
</evidence>
<feature type="transmembrane region" description="Helical" evidence="6">
    <location>
        <begin position="183"/>
        <end position="206"/>
    </location>
</feature>
<feature type="transmembrane region" description="Helical" evidence="6">
    <location>
        <begin position="62"/>
        <end position="84"/>
    </location>
</feature>
<dbReference type="GO" id="GO:0022857">
    <property type="term" value="F:transmembrane transporter activity"/>
    <property type="evidence" value="ECO:0007669"/>
    <property type="project" value="InterPro"/>
</dbReference>
<dbReference type="PANTHER" id="PTHR43370:SF1">
    <property type="entry name" value="GUANOSINE ABC TRANSPORTER PERMEASE PROTEIN NUPQ"/>
    <property type="match status" value="1"/>
</dbReference>
<reference evidence="7 8" key="1">
    <citation type="submission" date="2018-10" db="EMBL/GenBank/DDBJ databases">
        <title>Co-occurring genomic capacity for anaerobic methane metabolism and dissimilatory sulfite reduction discovered in the Korarchaeota.</title>
        <authorList>
            <person name="Mckay L.J."/>
            <person name="Dlakic M."/>
            <person name="Fields M.W."/>
            <person name="Delmont T.O."/>
            <person name="Eren A.M."/>
            <person name="Jay Z.J."/>
            <person name="Klingelsmith K.B."/>
            <person name="Rusch D.B."/>
            <person name="Inskeep W.P."/>
        </authorList>
    </citation>
    <scope>NUCLEOTIDE SEQUENCE [LARGE SCALE GENOMIC DNA]</scope>
    <source>
        <strain evidence="7 8">MDKW</strain>
    </source>
</reference>
<proteinExistence type="predicted"/>
<dbReference type="Pfam" id="PF02653">
    <property type="entry name" value="BPD_transp_2"/>
    <property type="match status" value="1"/>
</dbReference>
<feature type="transmembrane region" description="Helical" evidence="6">
    <location>
        <begin position="32"/>
        <end position="55"/>
    </location>
</feature>
<dbReference type="Proteomes" id="UP000277582">
    <property type="component" value="Unassembled WGS sequence"/>
</dbReference>
<evidence type="ECO:0000256" key="5">
    <source>
        <dbReference type="ARBA" id="ARBA00023136"/>
    </source>
</evidence>
<dbReference type="AlphaFoldDB" id="A0A429GLL8"/>
<protein>
    <submittedName>
        <fullName evidence="7">ABC transporter permease</fullName>
    </submittedName>
</protein>
<feature type="transmembrane region" description="Helical" evidence="6">
    <location>
        <begin position="131"/>
        <end position="152"/>
    </location>
</feature>
<dbReference type="OrthoDB" id="372203at2157"/>
<keyword evidence="5 6" id="KW-0472">Membrane</keyword>
<comment type="subcellular location">
    <subcellularLocation>
        <location evidence="1">Cell membrane</location>
        <topology evidence="1">Multi-pass membrane protein</topology>
    </subcellularLocation>
</comment>
<dbReference type="PANTHER" id="PTHR43370">
    <property type="entry name" value="SUGAR ABC TRANSPORTER INTEGRAL MEMBRANE PROTEIN-RELATED"/>
    <property type="match status" value="1"/>
</dbReference>
<evidence type="ECO:0000256" key="6">
    <source>
        <dbReference type="SAM" id="Phobius"/>
    </source>
</evidence>
<dbReference type="InterPro" id="IPR001851">
    <property type="entry name" value="ABC_transp_permease"/>
</dbReference>
<organism evidence="7 8">
    <name type="scientific">Candidatus Methanodesulfokora washburnensis</name>
    <dbReference type="NCBI Taxonomy" id="2478471"/>
    <lineage>
        <taxon>Archaea</taxon>
        <taxon>Thermoproteota</taxon>
        <taxon>Candidatus Korarchaeia</taxon>
        <taxon>Candidatus Korarchaeia incertae sedis</taxon>
        <taxon>Candidatus Methanodesulfokora</taxon>
    </lineage>
</organism>